<protein>
    <submittedName>
        <fullName evidence="2">Uncharacterized protein</fullName>
    </submittedName>
</protein>
<organism evidence="2 3">
    <name type="scientific">Kalanchoe fedtschenkoi</name>
    <name type="common">Lavender scallops</name>
    <name type="synonym">South American air plant</name>
    <dbReference type="NCBI Taxonomy" id="63787"/>
    <lineage>
        <taxon>Eukaryota</taxon>
        <taxon>Viridiplantae</taxon>
        <taxon>Streptophyta</taxon>
        <taxon>Embryophyta</taxon>
        <taxon>Tracheophyta</taxon>
        <taxon>Spermatophyta</taxon>
        <taxon>Magnoliopsida</taxon>
        <taxon>eudicotyledons</taxon>
        <taxon>Gunneridae</taxon>
        <taxon>Pentapetalae</taxon>
        <taxon>Saxifragales</taxon>
        <taxon>Crassulaceae</taxon>
        <taxon>Kalanchoe</taxon>
    </lineage>
</organism>
<dbReference type="AlphaFoldDB" id="A0A7N0UWR4"/>
<dbReference type="PANTHER" id="PTHR36716:SF2">
    <property type="entry name" value="F3H9.20 PROTEIN"/>
    <property type="match status" value="1"/>
</dbReference>
<evidence type="ECO:0000256" key="1">
    <source>
        <dbReference type="SAM" id="Phobius"/>
    </source>
</evidence>
<feature type="transmembrane region" description="Helical" evidence="1">
    <location>
        <begin position="20"/>
        <end position="40"/>
    </location>
</feature>
<proteinExistence type="predicted"/>
<reference evidence="2" key="1">
    <citation type="submission" date="2021-01" db="UniProtKB">
        <authorList>
            <consortium name="EnsemblPlants"/>
        </authorList>
    </citation>
    <scope>IDENTIFICATION</scope>
</reference>
<keyword evidence="3" id="KW-1185">Reference proteome</keyword>
<dbReference type="Proteomes" id="UP000594263">
    <property type="component" value="Unplaced"/>
</dbReference>
<keyword evidence="1" id="KW-1133">Transmembrane helix</keyword>
<dbReference type="EnsemblPlants" id="Kaladp0092s0163.1.v1.1">
    <property type="protein sequence ID" value="Kaladp0092s0163.1.v1.1"/>
    <property type="gene ID" value="Kaladp0092s0163.v1.1"/>
</dbReference>
<accession>A0A7N0UWR4</accession>
<sequence>MVLSQSNHPIFMSNLYKTGLVIAATSFVAAASAAFLLRNLFLSTLVNQNVDLFYAIGASGLDLFLFTIHIYVTETKRTLQHYGHLGSLDLLLPTHF</sequence>
<dbReference type="Gramene" id="Kaladp0092s0163.1.v1.1">
    <property type="protein sequence ID" value="Kaladp0092s0163.1.v1.1"/>
    <property type="gene ID" value="Kaladp0092s0163.v1.1"/>
</dbReference>
<dbReference type="InterPro" id="IPR019275">
    <property type="entry name" value="DUF2301"/>
</dbReference>
<evidence type="ECO:0000313" key="3">
    <source>
        <dbReference type="Proteomes" id="UP000594263"/>
    </source>
</evidence>
<dbReference type="GO" id="GO:0009507">
    <property type="term" value="C:chloroplast"/>
    <property type="evidence" value="ECO:0007669"/>
    <property type="project" value="TreeGrafter"/>
</dbReference>
<dbReference type="PANTHER" id="PTHR36716">
    <property type="entry name" value="F3H9.20 PROTEIN"/>
    <property type="match status" value="1"/>
</dbReference>
<feature type="transmembrane region" description="Helical" evidence="1">
    <location>
        <begin position="52"/>
        <end position="72"/>
    </location>
</feature>
<keyword evidence="1" id="KW-0472">Membrane</keyword>
<name>A0A7N0UWR4_KALFE</name>
<evidence type="ECO:0000313" key="2">
    <source>
        <dbReference type="EnsemblPlants" id="Kaladp0092s0163.1.v1.1"/>
    </source>
</evidence>
<keyword evidence="1" id="KW-0812">Transmembrane</keyword>